<dbReference type="Pfam" id="PF00989">
    <property type="entry name" value="PAS"/>
    <property type="match status" value="1"/>
</dbReference>
<feature type="domain" description="Histidine kinase" evidence="9">
    <location>
        <begin position="707"/>
        <end position="895"/>
    </location>
</feature>
<dbReference type="InterPro" id="IPR003661">
    <property type="entry name" value="HisK_dim/P_dom"/>
</dbReference>
<evidence type="ECO:0000259" key="12">
    <source>
        <dbReference type="PROSITE" id="PS50113"/>
    </source>
</evidence>
<dbReference type="Proteomes" id="UP000770586">
    <property type="component" value="Unassembled WGS sequence"/>
</dbReference>
<dbReference type="Gene3D" id="3.30.565.10">
    <property type="entry name" value="Histidine kinase-like ATPase, C-terminal domain"/>
    <property type="match status" value="1"/>
</dbReference>
<dbReference type="Gene3D" id="3.30.450.20">
    <property type="entry name" value="PAS domain"/>
    <property type="match status" value="2"/>
</dbReference>
<feature type="domain" description="Response regulatory" evidence="10">
    <location>
        <begin position="6"/>
        <end position="122"/>
    </location>
</feature>
<evidence type="ECO:0000256" key="2">
    <source>
        <dbReference type="ARBA" id="ARBA00012438"/>
    </source>
</evidence>
<dbReference type="SUPFAM" id="SSF52172">
    <property type="entry name" value="CheY-like"/>
    <property type="match status" value="1"/>
</dbReference>
<name>A0A8J7UMI2_9EURY</name>
<dbReference type="InterPro" id="IPR005467">
    <property type="entry name" value="His_kinase_dom"/>
</dbReference>
<dbReference type="CDD" id="cd00082">
    <property type="entry name" value="HisKA"/>
    <property type="match status" value="1"/>
</dbReference>
<accession>A0A8J7UMI2</accession>
<dbReference type="InterPro" id="IPR001610">
    <property type="entry name" value="PAC"/>
</dbReference>
<dbReference type="SMART" id="SM00448">
    <property type="entry name" value="REC"/>
    <property type="match status" value="1"/>
</dbReference>
<dbReference type="PANTHER" id="PTHR43711:SF1">
    <property type="entry name" value="HISTIDINE KINASE 1"/>
    <property type="match status" value="1"/>
</dbReference>
<dbReference type="EC" id="2.7.13.3" evidence="2"/>
<dbReference type="Pfam" id="PF00512">
    <property type="entry name" value="HisKA"/>
    <property type="match status" value="1"/>
</dbReference>
<feature type="domain" description="PAS" evidence="11">
    <location>
        <begin position="254"/>
        <end position="327"/>
    </location>
</feature>
<dbReference type="InterPro" id="IPR036890">
    <property type="entry name" value="HATPase_C_sf"/>
</dbReference>
<dbReference type="Pfam" id="PF02518">
    <property type="entry name" value="HATPase_c"/>
    <property type="match status" value="1"/>
</dbReference>
<dbReference type="InterPro" id="IPR050736">
    <property type="entry name" value="Sensor_HK_Regulatory"/>
</dbReference>
<dbReference type="OrthoDB" id="342253at2157"/>
<keyword evidence="4" id="KW-0808">Transferase</keyword>
<evidence type="ECO:0000256" key="5">
    <source>
        <dbReference type="ARBA" id="ARBA00022777"/>
    </source>
</evidence>
<feature type="domain" description="PAS" evidence="11">
    <location>
        <begin position="137"/>
        <end position="207"/>
    </location>
</feature>
<dbReference type="InterPro" id="IPR036097">
    <property type="entry name" value="HisK_dim/P_sf"/>
</dbReference>
<keyword evidence="3 7" id="KW-0597">Phosphoprotein</keyword>
<dbReference type="SMART" id="SM00091">
    <property type="entry name" value="PAS"/>
    <property type="match status" value="2"/>
</dbReference>
<dbReference type="InterPro" id="IPR029016">
    <property type="entry name" value="GAF-like_dom_sf"/>
</dbReference>
<dbReference type="CDD" id="cd00156">
    <property type="entry name" value="REC"/>
    <property type="match status" value="1"/>
</dbReference>
<dbReference type="SMART" id="SM00086">
    <property type="entry name" value="PAC"/>
    <property type="match status" value="2"/>
</dbReference>
<dbReference type="Gene3D" id="1.10.287.130">
    <property type="match status" value="1"/>
</dbReference>
<dbReference type="InterPro" id="IPR011006">
    <property type="entry name" value="CheY-like_superfamily"/>
</dbReference>
<dbReference type="InterPro" id="IPR013767">
    <property type="entry name" value="PAS_fold"/>
</dbReference>
<feature type="domain" description="PAC" evidence="12">
    <location>
        <begin position="325"/>
        <end position="376"/>
    </location>
</feature>
<gene>
    <name evidence="13" type="ORF">J2744_000327</name>
</gene>
<dbReference type="Gene3D" id="3.30.450.40">
    <property type="match status" value="2"/>
</dbReference>
<dbReference type="Gene3D" id="3.40.50.2300">
    <property type="match status" value="1"/>
</dbReference>
<dbReference type="PROSITE" id="PS50110">
    <property type="entry name" value="RESPONSE_REGULATORY"/>
    <property type="match status" value="1"/>
</dbReference>
<reference evidence="13 14" key="1">
    <citation type="submission" date="2021-03" db="EMBL/GenBank/DDBJ databases">
        <title>Genomic Encyclopedia of Type Strains, Phase IV (KMG-IV): sequencing the most valuable type-strain genomes for metagenomic binning, comparative biology and taxonomic classification.</title>
        <authorList>
            <person name="Goeker M."/>
        </authorList>
    </citation>
    <scope>NUCLEOTIDE SEQUENCE [LARGE SCALE GENOMIC DNA]</scope>
    <source>
        <strain evidence="13 14">DSM 12287</strain>
    </source>
</reference>
<dbReference type="CDD" id="cd00130">
    <property type="entry name" value="PAS"/>
    <property type="match status" value="2"/>
</dbReference>
<keyword evidence="5" id="KW-0418">Kinase</keyword>
<sequence length="900" mass="98974">MSDRISVLLVDDDPDLRAVTASFLEREDDRIAVETAPDADAGLDALAERDVECVVSDYEMPGLDGLDFLDAVRERRPDLPFILFTGRGSEAVASEAISAGVTDYLQKRGGTERYERLANRIVEAVEKCRAERDAEQAVEQFRAVAEGASDAIVSIDTEGVIRFANPAVESVFGYEPAELEGEHLATLMPERYREEHRKAVERYLDTGERGIDWSNVRFEALHRDGSKIPVSVSYGEFTVDGERQFVGVVRDDADRDRHRAFIEHTSDVVAVLSSDWRFRYLSPSCERVTGYAPSELLGERSLDYIHPEDREAVEAAFGELDGDLPSAEYRFRTADGEYRWLESVGSERIDTDGIEGYVVTTRDVSARKERERTLSRLREWTRELNYTRTTEEAAELAVEAIDDLIDAGLSGIHLRTEDGDRLEPAALGQSVPALFETQPSYDRDAPPGTRAALAWNAFRGEESVVIDELSTYERIDESSPAESLVLRPIGDHGLFVVSSPEPRKFTDTDILVAEILSGHLEAALDRIERESRVERLHGATRTLVRAESRAEIAERAVEAATDVLGFSIVTVRVHDEAAGGLVPSAVSPEAEALLPERETFTPDGGSLNWAAFESGEPRMYDDIRTADALDADTALRSLLIVPIGEYGTIAIGETEPGVFGGVDEYLAGILATAAETAFQAEARTRRLAERTADLERQNDRLEEFAGVVSHDLRNPLEVARGRTELAREECDSEHLAAVEHAHGRMTALIDDLLTLAREGDPVTDAEPVDLGQVVGSCWRTVDTRDATLRAEAERMIVADESRLRQLLENLMRNSVEHGGDGVTVTVGSLPDGFYVADDGPGIEPDRREEVFDAGYSTSQSGTGFGLRIVEQVADAHGWSVRAVESEAGGARFEITGVESA</sequence>
<dbReference type="PROSITE" id="PS50113">
    <property type="entry name" value="PAC"/>
    <property type="match status" value="1"/>
</dbReference>
<keyword evidence="6" id="KW-0902">Two-component regulatory system</keyword>
<dbReference type="PROSITE" id="PS50109">
    <property type="entry name" value="HIS_KIN"/>
    <property type="match status" value="1"/>
</dbReference>
<dbReference type="SUPFAM" id="SSF55781">
    <property type="entry name" value="GAF domain-like"/>
    <property type="match status" value="2"/>
</dbReference>
<dbReference type="InterPro" id="IPR003594">
    <property type="entry name" value="HATPase_dom"/>
</dbReference>
<dbReference type="InterPro" id="IPR001789">
    <property type="entry name" value="Sig_transdc_resp-reg_receiver"/>
</dbReference>
<dbReference type="EMBL" id="JAGGKE010000001">
    <property type="protein sequence ID" value="MBP1900675.1"/>
    <property type="molecule type" value="Genomic_DNA"/>
</dbReference>
<feature type="modified residue" description="4-aspartylphosphate" evidence="7">
    <location>
        <position position="57"/>
    </location>
</feature>
<keyword evidence="14" id="KW-1185">Reference proteome</keyword>
<dbReference type="RefSeq" id="WP_209543581.1">
    <property type="nucleotide sequence ID" value="NZ_BAAADX010000003.1"/>
</dbReference>
<dbReference type="InterPro" id="IPR000700">
    <property type="entry name" value="PAS-assoc_C"/>
</dbReference>
<dbReference type="SMART" id="SM00387">
    <property type="entry name" value="HATPase_c"/>
    <property type="match status" value="1"/>
</dbReference>
<dbReference type="InterPro" id="IPR035965">
    <property type="entry name" value="PAS-like_dom_sf"/>
</dbReference>
<evidence type="ECO:0000256" key="6">
    <source>
        <dbReference type="ARBA" id="ARBA00023012"/>
    </source>
</evidence>
<evidence type="ECO:0000256" key="3">
    <source>
        <dbReference type="ARBA" id="ARBA00022553"/>
    </source>
</evidence>
<dbReference type="Pfam" id="PF08447">
    <property type="entry name" value="PAS_3"/>
    <property type="match status" value="1"/>
</dbReference>
<evidence type="ECO:0000313" key="13">
    <source>
        <dbReference type="EMBL" id="MBP1900675.1"/>
    </source>
</evidence>
<dbReference type="Pfam" id="PF13185">
    <property type="entry name" value="GAF_2"/>
    <property type="match status" value="2"/>
</dbReference>
<dbReference type="SUPFAM" id="SSF55874">
    <property type="entry name" value="ATPase domain of HSP90 chaperone/DNA topoisomerase II/histidine kinase"/>
    <property type="match status" value="1"/>
</dbReference>
<dbReference type="PROSITE" id="PS50112">
    <property type="entry name" value="PAS"/>
    <property type="match status" value="2"/>
</dbReference>
<protein>
    <recommendedName>
        <fullName evidence="2">histidine kinase</fullName>
        <ecNumber evidence="2">2.7.13.3</ecNumber>
    </recommendedName>
</protein>
<evidence type="ECO:0000259" key="10">
    <source>
        <dbReference type="PROSITE" id="PS50110"/>
    </source>
</evidence>
<dbReference type="InterPro" id="IPR013655">
    <property type="entry name" value="PAS_fold_3"/>
</dbReference>
<organism evidence="13 14">
    <name type="scientific">Halorubrum trapanicum</name>
    <dbReference type="NCBI Taxonomy" id="29284"/>
    <lineage>
        <taxon>Archaea</taxon>
        <taxon>Methanobacteriati</taxon>
        <taxon>Methanobacteriota</taxon>
        <taxon>Stenosarchaea group</taxon>
        <taxon>Halobacteria</taxon>
        <taxon>Halobacteriales</taxon>
        <taxon>Haloferacaceae</taxon>
        <taxon>Halorubrum</taxon>
    </lineage>
</organism>
<evidence type="ECO:0000256" key="1">
    <source>
        <dbReference type="ARBA" id="ARBA00000085"/>
    </source>
</evidence>
<dbReference type="InterPro" id="IPR004358">
    <property type="entry name" value="Sig_transdc_His_kin-like_C"/>
</dbReference>
<dbReference type="InterPro" id="IPR003018">
    <property type="entry name" value="GAF"/>
</dbReference>
<evidence type="ECO:0000256" key="7">
    <source>
        <dbReference type="PROSITE-ProRule" id="PRU00169"/>
    </source>
</evidence>
<evidence type="ECO:0000256" key="4">
    <source>
        <dbReference type="ARBA" id="ARBA00022679"/>
    </source>
</evidence>
<keyword evidence="8" id="KW-0175">Coiled coil</keyword>
<dbReference type="GO" id="GO:0000155">
    <property type="term" value="F:phosphorelay sensor kinase activity"/>
    <property type="evidence" value="ECO:0007669"/>
    <property type="project" value="InterPro"/>
</dbReference>
<dbReference type="SUPFAM" id="SSF55785">
    <property type="entry name" value="PYP-like sensor domain (PAS domain)"/>
    <property type="match status" value="2"/>
</dbReference>
<comment type="caution">
    <text evidence="13">The sequence shown here is derived from an EMBL/GenBank/DDBJ whole genome shotgun (WGS) entry which is preliminary data.</text>
</comment>
<dbReference type="AlphaFoldDB" id="A0A8J7UMI2"/>
<dbReference type="SMART" id="SM00388">
    <property type="entry name" value="HisKA"/>
    <property type="match status" value="1"/>
</dbReference>
<evidence type="ECO:0000256" key="8">
    <source>
        <dbReference type="SAM" id="Coils"/>
    </source>
</evidence>
<evidence type="ECO:0000259" key="9">
    <source>
        <dbReference type="PROSITE" id="PS50109"/>
    </source>
</evidence>
<dbReference type="Pfam" id="PF00072">
    <property type="entry name" value="Response_reg"/>
    <property type="match status" value="1"/>
</dbReference>
<feature type="coiled-coil region" evidence="8">
    <location>
        <begin position="536"/>
        <end position="563"/>
    </location>
</feature>
<dbReference type="PRINTS" id="PR00344">
    <property type="entry name" value="BCTRLSENSOR"/>
</dbReference>
<dbReference type="NCBIfam" id="TIGR00229">
    <property type="entry name" value="sensory_box"/>
    <property type="match status" value="2"/>
</dbReference>
<dbReference type="GO" id="GO:0006355">
    <property type="term" value="P:regulation of DNA-templated transcription"/>
    <property type="evidence" value="ECO:0007669"/>
    <property type="project" value="InterPro"/>
</dbReference>
<comment type="catalytic activity">
    <reaction evidence="1">
        <text>ATP + protein L-histidine = ADP + protein N-phospho-L-histidine.</text>
        <dbReference type="EC" id="2.7.13.3"/>
    </reaction>
</comment>
<proteinExistence type="predicted"/>
<dbReference type="SUPFAM" id="SSF47384">
    <property type="entry name" value="Homodimeric domain of signal transducing histidine kinase"/>
    <property type="match status" value="1"/>
</dbReference>
<dbReference type="PANTHER" id="PTHR43711">
    <property type="entry name" value="TWO-COMPONENT HISTIDINE KINASE"/>
    <property type="match status" value="1"/>
</dbReference>
<evidence type="ECO:0000313" key="14">
    <source>
        <dbReference type="Proteomes" id="UP000770586"/>
    </source>
</evidence>
<dbReference type="InterPro" id="IPR000014">
    <property type="entry name" value="PAS"/>
</dbReference>
<evidence type="ECO:0000259" key="11">
    <source>
        <dbReference type="PROSITE" id="PS50112"/>
    </source>
</evidence>